<feature type="non-terminal residue" evidence="2">
    <location>
        <position position="394"/>
    </location>
</feature>
<organism evidence="2">
    <name type="scientific">marine metagenome</name>
    <dbReference type="NCBI Taxonomy" id="408172"/>
    <lineage>
        <taxon>unclassified sequences</taxon>
        <taxon>metagenomes</taxon>
        <taxon>ecological metagenomes</taxon>
    </lineage>
</organism>
<evidence type="ECO:0008006" key="3">
    <source>
        <dbReference type="Google" id="ProtNLM"/>
    </source>
</evidence>
<feature type="transmembrane region" description="Helical" evidence="1">
    <location>
        <begin position="7"/>
        <end position="23"/>
    </location>
</feature>
<dbReference type="AlphaFoldDB" id="A0A381XQ83"/>
<evidence type="ECO:0000256" key="1">
    <source>
        <dbReference type="SAM" id="Phobius"/>
    </source>
</evidence>
<protein>
    <recommendedName>
        <fullName evidence="3">DUF4270 family protein</fullName>
    </recommendedName>
</protein>
<dbReference type="EMBL" id="UINC01015912">
    <property type="protein sequence ID" value="SVA66652.1"/>
    <property type="molecule type" value="Genomic_DNA"/>
</dbReference>
<reference evidence="2" key="1">
    <citation type="submission" date="2018-05" db="EMBL/GenBank/DDBJ databases">
        <authorList>
            <person name="Lanie J.A."/>
            <person name="Ng W.-L."/>
            <person name="Kazmierczak K.M."/>
            <person name="Andrzejewski T.M."/>
            <person name="Davidsen T.M."/>
            <person name="Wayne K.J."/>
            <person name="Tettelin H."/>
            <person name="Glass J.I."/>
            <person name="Rusch D."/>
            <person name="Podicherti R."/>
            <person name="Tsui H.-C.T."/>
            <person name="Winkler M.E."/>
        </authorList>
    </citation>
    <scope>NUCLEOTIDE SEQUENCE</scope>
</reference>
<name>A0A381XQ83_9ZZZZ</name>
<dbReference type="PROSITE" id="PS51257">
    <property type="entry name" value="PROKAR_LIPOPROTEIN"/>
    <property type="match status" value="1"/>
</dbReference>
<sequence>MKIITSIIPFGLIGIFYLSIFVSCEEAALPINNDGTPLNVDTVSFPVINTMTYQTPPTMGGTEYLYFGEKDGYEYQYNLLEFDSLAIGGGYPFEYYNDSLIIADSMKLTLRFISDTIDNNTQFQLRFFPQAGDSVFNEYETNYMNFDPSLASEVISQAEMISDSIDSVNTKVTLNFLIDTTVINVFKDTSIIKFNRSFLVELKDNISSEFKFHSSELGGGDGPELKIYFRTLLSDTVVTDTSYRTYIILEDLSVIKPPLITSDDTTYLSIGTAKGLKSLVLVDMKGWVLPERSVIKSAQLILNRVQTDTITGFSVSSYPLTKEGVYSTFISYEVDPYKVESNLMASSTIVNNMLKINHRRVSREIGRGGRNNYGFKLQSSSNNDPFTIINFYTL</sequence>
<proteinExistence type="predicted"/>
<evidence type="ECO:0000313" key="2">
    <source>
        <dbReference type="EMBL" id="SVA66652.1"/>
    </source>
</evidence>
<keyword evidence="1" id="KW-1133">Transmembrane helix</keyword>
<keyword evidence="1" id="KW-0472">Membrane</keyword>
<accession>A0A381XQ83</accession>
<keyword evidence="1" id="KW-0812">Transmembrane</keyword>
<gene>
    <name evidence="2" type="ORF">METZ01_LOCUS119506</name>
</gene>